<dbReference type="EMBL" id="CAJNXB010004868">
    <property type="protein sequence ID" value="CAF3396800.1"/>
    <property type="molecule type" value="Genomic_DNA"/>
</dbReference>
<dbReference type="SUPFAM" id="SSF53335">
    <property type="entry name" value="S-adenosyl-L-methionine-dependent methyltransferases"/>
    <property type="match status" value="1"/>
</dbReference>
<dbReference type="Proteomes" id="UP000663825">
    <property type="component" value="Unassembled WGS sequence"/>
</dbReference>
<evidence type="ECO:0000313" key="2">
    <source>
        <dbReference type="EMBL" id="CAF3586903.1"/>
    </source>
</evidence>
<protein>
    <submittedName>
        <fullName evidence="1">Uncharacterized protein</fullName>
    </submittedName>
</protein>
<dbReference type="Proteomes" id="UP000663873">
    <property type="component" value="Unassembled WGS sequence"/>
</dbReference>
<sequence length="389" mass="43987">MDQYSSRTEIIRACAFKQSSDKQQNQYISNGSLHELDSSLDQEYQALFKNKGQRKAKDVLQYIDDEYRLWKSCSALQFNNNEDCMSLRSSTAVISIGGADGSELLAILQNLGSCHGILVEISPPACAEARANGIQHVIESDAMDAAQKVVPMLLEWQEKGHVSSVLFSCQSVLHELSTRSPKFTREEFLKVYLEPLIASGLRTMFYAREPCTPRNWSQETDLVAIRLFKLDKTDIEYVANEIANKLSIQRLNKSGTILTDRELNCTVETADNVELSGRAVLPLALGQELLFKLIYWKDLAHFEYEMGEQLTSFEPESWSQSLAKIGMNSRMSYLTTEHFRRLYRQEESLIGEPISINAYNGKPLTVPMCFAQIFSSNVKTHHNGVNLAE</sequence>
<accession>A0A817ZV91</accession>
<dbReference type="AlphaFoldDB" id="A0A817ZV91"/>
<gene>
    <name evidence="2" type="ORF">GRG538_LOCUS22000</name>
    <name evidence="4" type="ORF">QYT958_LOCUS12990</name>
    <name evidence="1" type="ORF">TIS948_LOCUS27348</name>
    <name evidence="3" type="ORF">UJA718_LOCUS13380</name>
</gene>
<evidence type="ECO:0000313" key="5">
    <source>
        <dbReference type="Proteomes" id="UP000663825"/>
    </source>
</evidence>
<dbReference type="EMBL" id="CAJOBR010001625">
    <property type="protein sequence ID" value="CAF4623212.1"/>
    <property type="molecule type" value="Genomic_DNA"/>
</dbReference>
<comment type="caution">
    <text evidence="1">The sequence shown here is derived from an EMBL/GenBank/DDBJ whole genome shotgun (WGS) entry which is preliminary data.</text>
</comment>
<dbReference type="EMBL" id="CAJNYT010003639">
    <property type="protein sequence ID" value="CAF3586903.1"/>
    <property type="molecule type" value="Genomic_DNA"/>
</dbReference>
<name>A0A817ZV91_9BILA</name>
<evidence type="ECO:0000313" key="4">
    <source>
        <dbReference type="EMBL" id="CAF4623212.1"/>
    </source>
</evidence>
<dbReference type="EMBL" id="CAJOBP010001808">
    <property type="protein sequence ID" value="CAF4312942.1"/>
    <property type="molecule type" value="Genomic_DNA"/>
</dbReference>
<dbReference type="Proteomes" id="UP000663872">
    <property type="component" value="Unassembled WGS sequence"/>
</dbReference>
<dbReference type="InterPro" id="IPR029063">
    <property type="entry name" value="SAM-dependent_MTases_sf"/>
</dbReference>
<proteinExistence type="predicted"/>
<keyword evidence="6" id="KW-1185">Reference proteome</keyword>
<dbReference type="Proteomes" id="UP000663848">
    <property type="component" value="Unassembled WGS sequence"/>
</dbReference>
<dbReference type="OrthoDB" id="10015720at2759"/>
<evidence type="ECO:0000313" key="1">
    <source>
        <dbReference type="EMBL" id="CAF3396800.1"/>
    </source>
</evidence>
<reference evidence="1" key="1">
    <citation type="submission" date="2021-02" db="EMBL/GenBank/DDBJ databases">
        <authorList>
            <person name="Nowell W R."/>
        </authorList>
    </citation>
    <scope>NUCLEOTIDE SEQUENCE</scope>
</reference>
<evidence type="ECO:0000313" key="3">
    <source>
        <dbReference type="EMBL" id="CAF4312942.1"/>
    </source>
</evidence>
<evidence type="ECO:0000313" key="6">
    <source>
        <dbReference type="Proteomes" id="UP000663873"/>
    </source>
</evidence>
<organism evidence="1 5">
    <name type="scientific">Rotaria socialis</name>
    <dbReference type="NCBI Taxonomy" id="392032"/>
    <lineage>
        <taxon>Eukaryota</taxon>
        <taxon>Metazoa</taxon>
        <taxon>Spiralia</taxon>
        <taxon>Gnathifera</taxon>
        <taxon>Rotifera</taxon>
        <taxon>Eurotatoria</taxon>
        <taxon>Bdelloidea</taxon>
        <taxon>Philodinida</taxon>
        <taxon>Philodinidae</taxon>
        <taxon>Rotaria</taxon>
    </lineage>
</organism>